<reference evidence="3" key="1">
    <citation type="submission" date="2021-03" db="EMBL/GenBank/DDBJ databases">
        <authorList>
            <person name="Wang G."/>
        </authorList>
    </citation>
    <scope>NUCLEOTIDE SEQUENCE</scope>
    <source>
        <strain evidence="3">KCTC 12899</strain>
    </source>
</reference>
<dbReference type="RefSeq" id="WP_207857400.1">
    <property type="nucleotide sequence ID" value="NZ_JAFREP010000004.1"/>
</dbReference>
<feature type="transmembrane region" description="Helical" evidence="2">
    <location>
        <begin position="6"/>
        <end position="25"/>
    </location>
</feature>
<sequence>MGILWVLVPLALALSGIAVVAYVWAWRNRQFEDMETPAYRVLFEDGEATRRGPRANGEVDKAKGHEARG</sequence>
<accession>A0A8J7Q6X1</accession>
<evidence type="ECO:0000256" key="2">
    <source>
        <dbReference type="SAM" id="Phobius"/>
    </source>
</evidence>
<gene>
    <name evidence="3" type="primary">ccoS</name>
    <name evidence="3" type="ORF">J3U88_05450</name>
</gene>
<dbReference type="AlphaFoldDB" id="A0A8J7Q6X1"/>
<dbReference type="EMBL" id="JAFREP010000004">
    <property type="protein sequence ID" value="MBO1317899.1"/>
    <property type="molecule type" value="Genomic_DNA"/>
</dbReference>
<organism evidence="3 4">
    <name type="scientific">Acanthopleuribacter pedis</name>
    <dbReference type="NCBI Taxonomy" id="442870"/>
    <lineage>
        <taxon>Bacteria</taxon>
        <taxon>Pseudomonadati</taxon>
        <taxon>Acidobacteriota</taxon>
        <taxon>Holophagae</taxon>
        <taxon>Acanthopleuribacterales</taxon>
        <taxon>Acanthopleuribacteraceae</taxon>
        <taxon>Acanthopleuribacter</taxon>
    </lineage>
</organism>
<dbReference type="InterPro" id="IPR004714">
    <property type="entry name" value="Cyt_oxidase_maturation_cbb3"/>
</dbReference>
<keyword evidence="2" id="KW-1133">Transmembrane helix</keyword>
<dbReference type="PANTHER" id="PTHR41532">
    <property type="entry name" value="FIXS PROTEIN"/>
    <property type="match status" value="1"/>
</dbReference>
<comment type="caution">
    <text evidence="3">The sequence shown here is derived from an EMBL/GenBank/DDBJ whole genome shotgun (WGS) entry which is preliminary data.</text>
</comment>
<dbReference type="PANTHER" id="PTHR41532:SF1">
    <property type="entry name" value="FIXS PROTEIN"/>
    <property type="match status" value="1"/>
</dbReference>
<protein>
    <submittedName>
        <fullName evidence="3">Cbb3-type cytochrome oxidase assembly protein CcoS</fullName>
    </submittedName>
</protein>
<proteinExistence type="predicted"/>
<feature type="compositionally biased region" description="Basic and acidic residues" evidence="1">
    <location>
        <begin position="57"/>
        <end position="69"/>
    </location>
</feature>
<evidence type="ECO:0000313" key="4">
    <source>
        <dbReference type="Proteomes" id="UP000664417"/>
    </source>
</evidence>
<feature type="region of interest" description="Disordered" evidence="1">
    <location>
        <begin position="50"/>
        <end position="69"/>
    </location>
</feature>
<keyword evidence="2" id="KW-0472">Membrane</keyword>
<keyword evidence="4" id="KW-1185">Reference proteome</keyword>
<dbReference type="Proteomes" id="UP000664417">
    <property type="component" value="Unassembled WGS sequence"/>
</dbReference>
<name>A0A8J7Q6X1_9BACT</name>
<evidence type="ECO:0000256" key="1">
    <source>
        <dbReference type="SAM" id="MobiDB-lite"/>
    </source>
</evidence>
<keyword evidence="2" id="KW-0812">Transmembrane</keyword>
<evidence type="ECO:0000313" key="3">
    <source>
        <dbReference type="EMBL" id="MBO1317899.1"/>
    </source>
</evidence>
<dbReference type="NCBIfam" id="TIGR00847">
    <property type="entry name" value="ccoS"/>
    <property type="match status" value="1"/>
</dbReference>
<dbReference type="Pfam" id="PF03597">
    <property type="entry name" value="FixS"/>
    <property type="match status" value="1"/>
</dbReference>